<sequence length="110" mass="12938">MKKIRYIYVVDNGNGKTGMIFFRNIYKDDITNLLEMYSIPLTKSIEFVMDEDFPDTEAVVDYKNFTIKVINEDKYFSQNNLELLAGNGYYVLQIGVDQFYKEKMKEASLE</sequence>
<evidence type="ECO:0000313" key="1">
    <source>
        <dbReference type="EMBL" id="EFR30667.1"/>
    </source>
</evidence>
<dbReference type="EMBL" id="AENN01000017">
    <property type="protein sequence ID" value="EFR30667.1"/>
    <property type="molecule type" value="Genomic_DNA"/>
</dbReference>
<dbReference type="AlphaFoldDB" id="E4KQF8"/>
<keyword evidence="2" id="KW-1185">Reference proteome</keyword>
<reference evidence="1 2" key="1">
    <citation type="submission" date="2010-10" db="EMBL/GenBank/DDBJ databases">
        <authorList>
            <person name="Durkin A.S."/>
            <person name="Madupu R."/>
            <person name="Torralba M."/>
            <person name="Gillis M."/>
            <person name="Methe B."/>
            <person name="Sutton G."/>
            <person name="Nelson K.E."/>
        </authorList>
    </citation>
    <scope>NUCLEOTIDE SEQUENCE [LARGE SCALE GENOMIC DNA]</scope>
    <source>
        <strain evidence="1 2">ACS-139-V-Col8</strain>
    </source>
</reference>
<dbReference type="RefSeq" id="WP_006418827.1">
    <property type="nucleotide sequence ID" value="NZ_AENN01000017.1"/>
</dbReference>
<protein>
    <submittedName>
        <fullName evidence="1">Uncharacterized protein</fullName>
    </submittedName>
</protein>
<gene>
    <name evidence="1" type="ORF">HMPREF9257_0514</name>
</gene>
<dbReference type="Proteomes" id="UP000005990">
    <property type="component" value="Unassembled WGS sequence"/>
</dbReference>
<evidence type="ECO:0000313" key="2">
    <source>
        <dbReference type="Proteomes" id="UP000005990"/>
    </source>
</evidence>
<proteinExistence type="predicted"/>
<organism evidence="1 2">
    <name type="scientific">Eremococcus coleocola ACS-139-V-Col8</name>
    <dbReference type="NCBI Taxonomy" id="908337"/>
    <lineage>
        <taxon>Bacteria</taxon>
        <taxon>Bacillati</taxon>
        <taxon>Bacillota</taxon>
        <taxon>Bacilli</taxon>
        <taxon>Lactobacillales</taxon>
        <taxon>Aerococcaceae</taxon>
        <taxon>Eremococcus</taxon>
    </lineage>
</organism>
<name>E4KQF8_9LACT</name>
<dbReference type="STRING" id="908337.HMPREF9257_0514"/>
<accession>E4KQF8</accession>
<comment type="caution">
    <text evidence="1">The sequence shown here is derived from an EMBL/GenBank/DDBJ whole genome shotgun (WGS) entry which is preliminary data.</text>
</comment>
<dbReference type="OrthoDB" id="9813569at2"/>